<comment type="caution">
    <text evidence="2">The sequence shown here is derived from an EMBL/GenBank/DDBJ whole genome shotgun (WGS) entry which is preliminary data.</text>
</comment>
<keyword evidence="1" id="KW-0732">Signal</keyword>
<protein>
    <submittedName>
        <fullName evidence="2">Uncharacterized protein</fullName>
    </submittedName>
</protein>
<evidence type="ECO:0000313" key="3">
    <source>
        <dbReference type="Proteomes" id="UP000195221"/>
    </source>
</evidence>
<sequence>MSTFRLTLIAALAAADASGVTPSAPLPDGVTQGKTRFTVLDSTNAVVQTADVDGLTTQFSGLTDGTFTAQAQFLDSTGATLGDAVTTTFVDGAPVTPPAASTFTPLASLSATVEQE</sequence>
<feature type="chain" id="PRO_5012918780" evidence="1">
    <location>
        <begin position="18"/>
        <end position="116"/>
    </location>
</feature>
<accession>A0A242N738</accession>
<dbReference type="RefSeq" id="WP_075357923.1">
    <property type="nucleotide sequence ID" value="NZ_MSRG01000020.1"/>
</dbReference>
<dbReference type="Proteomes" id="UP000195221">
    <property type="component" value="Unassembled WGS sequence"/>
</dbReference>
<evidence type="ECO:0000256" key="1">
    <source>
        <dbReference type="SAM" id="SignalP"/>
    </source>
</evidence>
<dbReference type="EMBL" id="NBTZ01000009">
    <property type="protein sequence ID" value="OTP79475.1"/>
    <property type="molecule type" value="Genomic_DNA"/>
</dbReference>
<organism evidence="2 3">
    <name type="scientific">Caballeronia sordidicola</name>
    <name type="common">Burkholderia sordidicola</name>
    <dbReference type="NCBI Taxonomy" id="196367"/>
    <lineage>
        <taxon>Bacteria</taxon>
        <taxon>Pseudomonadati</taxon>
        <taxon>Pseudomonadota</taxon>
        <taxon>Betaproteobacteria</taxon>
        <taxon>Burkholderiales</taxon>
        <taxon>Burkholderiaceae</taxon>
        <taxon>Caballeronia</taxon>
    </lineage>
</organism>
<dbReference type="AlphaFoldDB" id="A0A242N738"/>
<evidence type="ECO:0000313" key="2">
    <source>
        <dbReference type="EMBL" id="OTP79475.1"/>
    </source>
</evidence>
<name>A0A242N738_CABSO</name>
<feature type="signal peptide" evidence="1">
    <location>
        <begin position="1"/>
        <end position="17"/>
    </location>
</feature>
<reference evidence="2 3" key="1">
    <citation type="submission" date="2017-03" db="EMBL/GenBank/DDBJ databases">
        <title>Genome analysis of strain PAMC 26577.</title>
        <authorList>
            <person name="Oh H.-M."/>
            <person name="Yang J.-A."/>
        </authorList>
    </citation>
    <scope>NUCLEOTIDE SEQUENCE [LARGE SCALE GENOMIC DNA]</scope>
    <source>
        <strain evidence="2 3">PAMC 26577</strain>
    </source>
</reference>
<gene>
    <name evidence="2" type="ORF">PAMC26577_01010</name>
</gene>
<proteinExistence type="predicted"/>